<dbReference type="GO" id="GO:0004585">
    <property type="term" value="F:ornithine carbamoyltransferase activity"/>
    <property type="evidence" value="ECO:0007669"/>
    <property type="project" value="UniProtKB-UniRule"/>
</dbReference>
<dbReference type="PRINTS" id="PR00100">
    <property type="entry name" value="AOTCASE"/>
</dbReference>
<gene>
    <name evidence="6" type="ORF">SAMN05444320_104589</name>
</gene>
<dbReference type="InterPro" id="IPR002292">
    <property type="entry name" value="Orn/put_carbamltrans"/>
</dbReference>
<dbReference type="InterPro" id="IPR006131">
    <property type="entry name" value="Asp_carbamoyltransf_Asp/Orn-bd"/>
</dbReference>
<evidence type="ECO:0000259" key="4">
    <source>
        <dbReference type="Pfam" id="PF00185"/>
    </source>
</evidence>
<dbReference type="GO" id="GO:0042450">
    <property type="term" value="P:L-arginine biosynthetic process via ornithine"/>
    <property type="evidence" value="ECO:0007669"/>
    <property type="project" value="UniProtKB-UniRule"/>
</dbReference>
<dbReference type="EMBL" id="FQVN01000004">
    <property type="protein sequence ID" value="SHF69977.1"/>
    <property type="molecule type" value="Genomic_DNA"/>
</dbReference>
<dbReference type="InterPro" id="IPR006130">
    <property type="entry name" value="Asp/Orn_carbamoylTrfase"/>
</dbReference>
<evidence type="ECO:0000256" key="2">
    <source>
        <dbReference type="NCBIfam" id="TIGR00658"/>
    </source>
</evidence>
<evidence type="ECO:0000259" key="5">
    <source>
        <dbReference type="Pfam" id="PF02729"/>
    </source>
</evidence>
<dbReference type="AlphaFoldDB" id="A0A1M5DSK5"/>
<dbReference type="Gene3D" id="3.40.50.1370">
    <property type="entry name" value="Aspartate/ornithine carbamoyltransferase"/>
    <property type="match status" value="2"/>
</dbReference>
<name>A0A1M5DSK5_STRHI</name>
<dbReference type="FunFam" id="3.40.50.1370:FF:000008">
    <property type="entry name" value="Ornithine carbamoyltransferase"/>
    <property type="match status" value="1"/>
</dbReference>
<reference evidence="6 7" key="1">
    <citation type="submission" date="2016-11" db="EMBL/GenBank/DDBJ databases">
        <authorList>
            <person name="Jaros S."/>
            <person name="Januszkiewicz K."/>
            <person name="Wedrychowicz H."/>
        </authorList>
    </citation>
    <scope>NUCLEOTIDE SEQUENCE [LARGE SCALE GENOMIC DNA]</scope>
    <source>
        <strain evidence="6 7">DSM 44523</strain>
    </source>
</reference>
<sequence length="314" mass="33502">MKDLLTTADLTPDDVRELMRLAALFAEDPDHHPAFLHNQVVALYFTRPSTRTRVSTEAAVARLGGTPLTISPGELQLSRGESLEDTARVLSGYVAAIVVRGSSDEQLAQFADAATVPVVNALTNGQHPLQSLTDLFTLHQVFSDLRGRRVAYVGAGNNVAVSLAQAAALSGVDITLATPENYPPDPLELMAAEKIAAMTGSAVELVNDPRAAARGASAVYTDVWLSMGDAPEEAGARRAALSAFRVDADLMALARPEAVFLHCLPAHRGIEVTDEVMDGPNSVVFRQAANRRPVAQAVLYALLCRTLRGAERGW</sequence>
<dbReference type="NCBIfam" id="NF001986">
    <property type="entry name" value="PRK00779.1"/>
    <property type="match status" value="1"/>
</dbReference>
<dbReference type="InterPro" id="IPR036901">
    <property type="entry name" value="Asp/Orn_carbamoylTrfase_sf"/>
</dbReference>
<dbReference type="EC" id="2.1.3.3" evidence="2"/>
<dbReference type="OrthoDB" id="9802587at2"/>
<dbReference type="PANTHER" id="PTHR45753:SF3">
    <property type="entry name" value="ORNITHINE TRANSCARBAMYLASE, MITOCHONDRIAL"/>
    <property type="match status" value="1"/>
</dbReference>
<evidence type="ECO:0000313" key="7">
    <source>
        <dbReference type="Proteomes" id="UP000184501"/>
    </source>
</evidence>
<accession>A0A1M5DSK5</accession>
<dbReference type="GO" id="GO:0019240">
    <property type="term" value="P:citrulline biosynthetic process"/>
    <property type="evidence" value="ECO:0007669"/>
    <property type="project" value="TreeGrafter"/>
</dbReference>
<keyword evidence="7" id="KW-1185">Reference proteome</keyword>
<evidence type="ECO:0000256" key="1">
    <source>
        <dbReference type="ARBA" id="ARBA00022679"/>
    </source>
</evidence>
<dbReference type="Pfam" id="PF00185">
    <property type="entry name" value="OTCace"/>
    <property type="match status" value="1"/>
</dbReference>
<dbReference type="PRINTS" id="PR00102">
    <property type="entry name" value="OTCASE"/>
</dbReference>
<dbReference type="STRING" id="2017.SAMN05444320_104589"/>
<dbReference type="Pfam" id="PF02729">
    <property type="entry name" value="OTCace_N"/>
    <property type="match status" value="1"/>
</dbReference>
<organism evidence="6 7">
    <name type="scientific">Streptoalloteichus hindustanus</name>
    <dbReference type="NCBI Taxonomy" id="2017"/>
    <lineage>
        <taxon>Bacteria</taxon>
        <taxon>Bacillati</taxon>
        <taxon>Actinomycetota</taxon>
        <taxon>Actinomycetes</taxon>
        <taxon>Pseudonocardiales</taxon>
        <taxon>Pseudonocardiaceae</taxon>
        <taxon>Streptoalloteichus</taxon>
    </lineage>
</organism>
<evidence type="ECO:0000313" key="6">
    <source>
        <dbReference type="EMBL" id="SHF69977.1"/>
    </source>
</evidence>
<dbReference type="InterPro" id="IPR006132">
    <property type="entry name" value="Asp/Orn_carbamoyltranf_P-bd"/>
</dbReference>
<feature type="domain" description="Aspartate/ornithine carbamoyltransferase Asp/Orn-binding" evidence="4">
    <location>
        <begin position="147"/>
        <end position="301"/>
    </location>
</feature>
<dbReference type="Proteomes" id="UP000184501">
    <property type="component" value="Unassembled WGS sequence"/>
</dbReference>
<proteinExistence type="inferred from homology"/>
<evidence type="ECO:0000256" key="3">
    <source>
        <dbReference type="RuleBase" id="RU003634"/>
    </source>
</evidence>
<dbReference type="SUPFAM" id="SSF53671">
    <property type="entry name" value="Aspartate/ornithine carbamoyltransferase"/>
    <property type="match status" value="1"/>
</dbReference>
<protein>
    <recommendedName>
        <fullName evidence="2">Ornithine carbamoyltransferase</fullName>
        <ecNumber evidence="2">2.1.3.3</ecNumber>
    </recommendedName>
</protein>
<dbReference type="RefSeq" id="WP_073483717.1">
    <property type="nucleotide sequence ID" value="NZ_FQVN01000004.1"/>
</dbReference>
<comment type="similarity">
    <text evidence="3">Belongs to the aspartate/ornithine carbamoyltransferase superfamily.</text>
</comment>
<feature type="domain" description="Aspartate/ornithine carbamoyltransferase carbamoyl-P binding" evidence="5">
    <location>
        <begin position="2"/>
        <end position="139"/>
    </location>
</feature>
<dbReference type="NCBIfam" id="TIGR00658">
    <property type="entry name" value="orni_carb_tr"/>
    <property type="match status" value="1"/>
</dbReference>
<dbReference type="PANTHER" id="PTHR45753">
    <property type="entry name" value="ORNITHINE CARBAMOYLTRANSFERASE, MITOCHONDRIAL"/>
    <property type="match status" value="1"/>
</dbReference>
<dbReference type="GO" id="GO:0016597">
    <property type="term" value="F:amino acid binding"/>
    <property type="evidence" value="ECO:0007669"/>
    <property type="project" value="InterPro"/>
</dbReference>
<keyword evidence="1 3" id="KW-0808">Transferase</keyword>